<keyword evidence="7" id="KW-0067">ATP-binding</keyword>
<sequence length="390" mass="42540">MTTTPKNDPDAALLERVLRYQDILADYSRLAAEAKELGRLLQLTCVQAARGIGIKRSKIMRYRPTMGDLLIEAGVGWKPGVVGQVTLGTDVSSPPGRTLQTRQPVITDDLPNSSEVRYAPVLQEHGIVSALNTPIAVDSIVWGVIEVDSEVPRHFTQSDVQFLTAMANILGMAVQRKLQEHHTADIAKKAITEVEQQKMLMRELLHRDKNDFQMVMALLVVQEMKQSDPGVRQAFRHVMDRVSAISMAHDQLAMRPGLGTIDVAAYLQALCGNLDQRREGIHVRTACEHAELVHERAVPLGLITNELVTNAIKHAFPSGQGVVTVTFTVEREIEHGCLIVADNGVGMGPPRPGSSGLQLVRSLAAQVGGSVEQTSPGQGTMFRITVPLVV</sequence>
<evidence type="ECO:0000256" key="1">
    <source>
        <dbReference type="ARBA" id="ARBA00000085"/>
    </source>
</evidence>
<reference evidence="11" key="1">
    <citation type="journal article" date="2019" name="Int. J. Syst. Evol. Microbiol.">
        <title>The Global Catalogue of Microorganisms (GCM) 10K type strain sequencing project: providing services to taxonomists for standard genome sequencing and annotation.</title>
        <authorList>
            <consortium name="The Broad Institute Genomics Platform"/>
            <consortium name="The Broad Institute Genome Sequencing Center for Infectious Disease"/>
            <person name="Wu L."/>
            <person name="Ma J."/>
        </authorList>
    </citation>
    <scope>NUCLEOTIDE SEQUENCE [LARGE SCALE GENOMIC DNA]</scope>
    <source>
        <strain evidence="11">CCUG 58760</strain>
    </source>
</reference>
<dbReference type="PANTHER" id="PTHR41523:SF8">
    <property type="entry name" value="ETHYLENE RESPONSE SENSOR PROTEIN"/>
    <property type="match status" value="1"/>
</dbReference>
<accession>A0ABW0G620</accession>
<name>A0ABW0G620_9PROT</name>
<dbReference type="Proteomes" id="UP001596166">
    <property type="component" value="Unassembled WGS sequence"/>
</dbReference>
<dbReference type="InterPro" id="IPR003018">
    <property type="entry name" value="GAF"/>
</dbReference>
<dbReference type="SUPFAM" id="SSF55781">
    <property type="entry name" value="GAF domain-like"/>
    <property type="match status" value="1"/>
</dbReference>
<dbReference type="SMART" id="SM00065">
    <property type="entry name" value="GAF"/>
    <property type="match status" value="1"/>
</dbReference>
<dbReference type="GO" id="GO:0004673">
    <property type="term" value="F:protein histidine kinase activity"/>
    <property type="evidence" value="ECO:0007669"/>
    <property type="project" value="UniProtKB-EC"/>
</dbReference>
<evidence type="ECO:0000313" key="11">
    <source>
        <dbReference type="Proteomes" id="UP001596166"/>
    </source>
</evidence>
<dbReference type="InterPro" id="IPR004358">
    <property type="entry name" value="Sig_transdc_His_kin-like_C"/>
</dbReference>
<evidence type="ECO:0000313" key="10">
    <source>
        <dbReference type="EMBL" id="MFC5355532.1"/>
    </source>
</evidence>
<dbReference type="Pfam" id="PF01590">
    <property type="entry name" value="GAF"/>
    <property type="match status" value="1"/>
</dbReference>
<keyword evidence="5" id="KW-0547">Nucleotide-binding</keyword>
<feature type="domain" description="GAF" evidence="8">
    <location>
        <begin position="36"/>
        <end position="184"/>
    </location>
</feature>
<keyword evidence="3" id="KW-0597">Phosphoprotein</keyword>
<evidence type="ECO:0000256" key="6">
    <source>
        <dbReference type="ARBA" id="ARBA00022777"/>
    </source>
</evidence>
<protein>
    <recommendedName>
        <fullName evidence="2">histidine kinase</fullName>
        <ecNumber evidence="2">2.7.13.3</ecNumber>
    </recommendedName>
</protein>
<proteinExistence type="predicted"/>
<evidence type="ECO:0000259" key="8">
    <source>
        <dbReference type="SMART" id="SM00065"/>
    </source>
</evidence>
<dbReference type="SMART" id="SM00387">
    <property type="entry name" value="HATPase_c"/>
    <property type="match status" value="1"/>
</dbReference>
<dbReference type="SUPFAM" id="SSF55874">
    <property type="entry name" value="ATPase domain of HSP90 chaperone/DNA topoisomerase II/histidine kinase"/>
    <property type="match status" value="1"/>
</dbReference>
<dbReference type="EC" id="2.7.13.3" evidence="2"/>
<gene>
    <name evidence="10" type="ORF">ACFPMG_10985</name>
</gene>
<keyword evidence="6 10" id="KW-0418">Kinase</keyword>
<dbReference type="PANTHER" id="PTHR41523">
    <property type="entry name" value="TWO-COMPONENT SYSTEM SENSOR PROTEIN"/>
    <property type="match status" value="1"/>
</dbReference>
<comment type="catalytic activity">
    <reaction evidence="1">
        <text>ATP + protein L-histidine = ADP + protein N-phospho-L-histidine.</text>
        <dbReference type="EC" id="2.7.13.3"/>
    </reaction>
</comment>
<dbReference type="Gene3D" id="3.30.565.10">
    <property type="entry name" value="Histidine kinase-like ATPase, C-terminal domain"/>
    <property type="match status" value="1"/>
</dbReference>
<dbReference type="RefSeq" id="WP_376995163.1">
    <property type="nucleotide sequence ID" value="NZ_JBHSLC010000015.1"/>
</dbReference>
<comment type="caution">
    <text evidence="10">The sequence shown here is derived from an EMBL/GenBank/DDBJ whole genome shotgun (WGS) entry which is preliminary data.</text>
</comment>
<evidence type="ECO:0000256" key="5">
    <source>
        <dbReference type="ARBA" id="ARBA00022741"/>
    </source>
</evidence>
<evidence type="ECO:0000256" key="7">
    <source>
        <dbReference type="ARBA" id="ARBA00022840"/>
    </source>
</evidence>
<organism evidence="10 11">
    <name type="scientific">Azospirillum himalayense</name>
    <dbReference type="NCBI Taxonomy" id="654847"/>
    <lineage>
        <taxon>Bacteria</taxon>
        <taxon>Pseudomonadati</taxon>
        <taxon>Pseudomonadota</taxon>
        <taxon>Alphaproteobacteria</taxon>
        <taxon>Rhodospirillales</taxon>
        <taxon>Azospirillaceae</taxon>
        <taxon>Azospirillum</taxon>
    </lineage>
</organism>
<feature type="domain" description="Histidine kinase/HSP90-like ATPase" evidence="9">
    <location>
        <begin position="295"/>
        <end position="390"/>
    </location>
</feature>
<evidence type="ECO:0000256" key="2">
    <source>
        <dbReference type="ARBA" id="ARBA00012438"/>
    </source>
</evidence>
<dbReference type="Gene3D" id="3.30.450.40">
    <property type="match status" value="1"/>
</dbReference>
<keyword evidence="4 10" id="KW-0808">Transferase</keyword>
<evidence type="ECO:0000259" key="9">
    <source>
        <dbReference type="SMART" id="SM00387"/>
    </source>
</evidence>
<dbReference type="InterPro" id="IPR029016">
    <property type="entry name" value="GAF-like_dom_sf"/>
</dbReference>
<dbReference type="Pfam" id="PF07568">
    <property type="entry name" value="HisKA_2"/>
    <property type="match status" value="1"/>
</dbReference>
<dbReference type="Pfam" id="PF02518">
    <property type="entry name" value="HATPase_c"/>
    <property type="match status" value="1"/>
</dbReference>
<dbReference type="EMBL" id="JBHSLC010000015">
    <property type="protein sequence ID" value="MFC5355532.1"/>
    <property type="molecule type" value="Genomic_DNA"/>
</dbReference>
<dbReference type="InterPro" id="IPR011495">
    <property type="entry name" value="Sig_transdc_His_kin_sub2_dim/P"/>
</dbReference>
<dbReference type="InterPro" id="IPR036890">
    <property type="entry name" value="HATPase_C_sf"/>
</dbReference>
<dbReference type="InterPro" id="IPR003594">
    <property type="entry name" value="HATPase_dom"/>
</dbReference>
<dbReference type="PRINTS" id="PR00344">
    <property type="entry name" value="BCTRLSENSOR"/>
</dbReference>
<keyword evidence="11" id="KW-1185">Reference proteome</keyword>
<evidence type="ECO:0000256" key="3">
    <source>
        <dbReference type="ARBA" id="ARBA00022553"/>
    </source>
</evidence>
<evidence type="ECO:0000256" key="4">
    <source>
        <dbReference type="ARBA" id="ARBA00022679"/>
    </source>
</evidence>